<reference evidence="2 3" key="1">
    <citation type="journal article" date="2013" name="Proc. Natl. Acad. Sci. U.S.A.">
        <title>Fine-scale variation in meiotic recombination in Mimulus inferred from population shotgun sequencing.</title>
        <authorList>
            <person name="Hellsten U."/>
            <person name="Wright K.M."/>
            <person name="Jenkins J."/>
            <person name="Shu S."/>
            <person name="Yuan Y."/>
            <person name="Wessler S.R."/>
            <person name="Schmutz J."/>
            <person name="Willis J.H."/>
            <person name="Rokhsar D.S."/>
        </authorList>
    </citation>
    <scope>NUCLEOTIDE SEQUENCE [LARGE SCALE GENOMIC DNA]</scope>
    <source>
        <strain evidence="3">cv. DUN x IM62</strain>
    </source>
</reference>
<organism evidence="2 3">
    <name type="scientific">Erythranthe guttata</name>
    <name type="common">Yellow monkey flower</name>
    <name type="synonym">Mimulus guttatus</name>
    <dbReference type="NCBI Taxonomy" id="4155"/>
    <lineage>
        <taxon>Eukaryota</taxon>
        <taxon>Viridiplantae</taxon>
        <taxon>Streptophyta</taxon>
        <taxon>Embryophyta</taxon>
        <taxon>Tracheophyta</taxon>
        <taxon>Spermatophyta</taxon>
        <taxon>Magnoliopsida</taxon>
        <taxon>eudicotyledons</taxon>
        <taxon>Gunneridae</taxon>
        <taxon>Pentapetalae</taxon>
        <taxon>asterids</taxon>
        <taxon>lamiids</taxon>
        <taxon>Lamiales</taxon>
        <taxon>Phrymaceae</taxon>
        <taxon>Erythranthe</taxon>
    </lineage>
</organism>
<keyword evidence="3" id="KW-1185">Reference proteome</keyword>
<feature type="compositionally biased region" description="Polar residues" evidence="1">
    <location>
        <begin position="1"/>
        <end position="12"/>
    </location>
</feature>
<proteinExistence type="predicted"/>
<accession>A0A022RF87</accession>
<gene>
    <name evidence="2" type="ORF">MIMGU_mgv1a010931mg</name>
</gene>
<dbReference type="Proteomes" id="UP000030748">
    <property type="component" value="Unassembled WGS sequence"/>
</dbReference>
<evidence type="ECO:0000313" key="3">
    <source>
        <dbReference type="Proteomes" id="UP000030748"/>
    </source>
</evidence>
<feature type="region of interest" description="Disordered" evidence="1">
    <location>
        <begin position="1"/>
        <end position="41"/>
    </location>
</feature>
<protein>
    <submittedName>
        <fullName evidence="2">Uncharacterized protein</fullName>
    </submittedName>
</protein>
<evidence type="ECO:0000313" key="2">
    <source>
        <dbReference type="EMBL" id="EYU37550.1"/>
    </source>
</evidence>
<dbReference type="PANTHER" id="PTHR47602:SF2">
    <property type="entry name" value="F-BOX PROTEIN SKIP22"/>
    <property type="match status" value="1"/>
</dbReference>
<sequence length="297" mass="34807">MNSISQNTLPESHNSDSEDEKEFNYDTDKDESYCGSYESEEEDDAAAAAAAAADAPFSFAKFVKQMFVEQWWSIPSASHRQKLIVIMVHAVMLDSGFAAFDKRSKSTVGCFHLRDELTEFDLPKISPHLLRLFYTLPHDEDEEEDNCNDCDFKIIRKAVLEIHFVDDYMTVYANLEDTVWCHRRTYRLKVYEYEVIPFLNVIWNKCWDSWWNDETCGEEGLIADTSPGKVIDKFLRNVREIIALPLLADLRLAVWFDRLPKDIKWLSELCFSRMATRRKKRVTGKGHFWKRGQVRFR</sequence>
<dbReference type="PANTHER" id="PTHR47602">
    <property type="entry name" value="F-BOX PROTEIN SKIP22"/>
    <property type="match status" value="1"/>
</dbReference>
<feature type="compositionally biased region" description="Basic and acidic residues" evidence="1">
    <location>
        <begin position="22"/>
        <end position="32"/>
    </location>
</feature>
<dbReference type="Gene3D" id="3.40.1000.30">
    <property type="match status" value="1"/>
</dbReference>
<dbReference type="AlphaFoldDB" id="A0A022RF87"/>
<evidence type="ECO:0000256" key="1">
    <source>
        <dbReference type="SAM" id="MobiDB-lite"/>
    </source>
</evidence>
<dbReference type="EMBL" id="KI630513">
    <property type="protein sequence ID" value="EYU37550.1"/>
    <property type="molecule type" value="Genomic_DNA"/>
</dbReference>
<name>A0A022RF87_ERYGU</name>